<dbReference type="GO" id="GO:0004601">
    <property type="term" value="F:peroxidase activity"/>
    <property type="evidence" value="ECO:0007669"/>
    <property type="project" value="UniProtKB-KW"/>
</dbReference>
<keyword evidence="4 8" id="KW-0732">Signal</keyword>
<feature type="signal peptide" evidence="8">
    <location>
        <begin position="1"/>
        <end position="26"/>
    </location>
</feature>
<feature type="chain" id="PRO_5046271851" evidence="8">
    <location>
        <begin position="27"/>
        <end position="406"/>
    </location>
</feature>
<evidence type="ECO:0000256" key="6">
    <source>
        <dbReference type="ARBA" id="ARBA00023004"/>
    </source>
</evidence>
<comment type="caution">
    <text evidence="10">The sequence shown here is derived from an EMBL/GenBank/DDBJ whole genome shotgun (WGS) entry which is preliminary data.</text>
</comment>
<dbReference type="EMBL" id="JAQQXT010000012">
    <property type="protein sequence ID" value="MDC8773469.1"/>
    <property type="molecule type" value="Genomic_DNA"/>
</dbReference>
<dbReference type="Gene3D" id="1.10.760.10">
    <property type="entry name" value="Cytochrome c-like domain"/>
    <property type="match status" value="2"/>
</dbReference>
<evidence type="ECO:0000256" key="3">
    <source>
        <dbReference type="ARBA" id="ARBA00022723"/>
    </source>
</evidence>
<dbReference type="InterPro" id="IPR004852">
    <property type="entry name" value="Di-haem_cyt_c_peroxidsae"/>
</dbReference>
<dbReference type="InterPro" id="IPR009056">
    <property type="entry name" value="Cyt_c-like_dom"/>
</dbReference>
<evidence type="ECO:0000313" key="10">
    <source>
        <dbReference type="EMBL" id="MDC8773469.1"/>
    </source>
</evidence>
<keyword evidence="5" id="KW-0560">Oxidoreductase</keyword>
<dbReference type="SUPFAM" id="SSF46626">
    <property type="entry name" value="Cytochrome c"/>
    <property type="match status" value="2"/>
</dbReference>
<dbReference type="RefSeq" id="WP_273601608.1">
    <property type="nucleotide sequence ID" value="NZ_JAQQXT010000012.1"/>
</dbReference>
<organism evidence="10 11">
    <name type="scientific">Roseateles albus</name>
    <dbReference type="NCBI Taxonomy" id="2987525"/>
    <lineage>
        <taxon>Bacteria</taxon>
        <taxon>Pseudomonadati</taxon>
        <taxon>Pseudomonadota</taxon>
        <taxon>Betaproteobacteria</taxon>
        <taxon>Burkholderiales</taxon>
        <taxon>Sphaerotilaceae</taxon>
        <taxon>Roseateles</taxon>
    </lineage>
</organism>
<keyword evidence="10" id="KW-0575">Peroxidase</keyword>
<evidence type="ECO:0000256" key="2">
    <source>
        <dbReference type="ARBA" id="ARBA00022617"/>
    </source>
</evidence>
<keyword evidence="6 7" id="KW-0408">Iron</keyword>
<dbReference type="InterPro" id="IPR036909">
    <property type="entry name" value="Cyt_c-like_dom_sf"/>
</dbReference>
<dbReference type="PROSITE" id="PS51007">
    <property type="entry name" value="CYTC"/>
    <property type="match status" value="2"/>
</dbReference>
<feature type="domain" description="Cytochrome c" evidence="9">
    <location>
        <begin position="224"/>
        <end position="401"/>
    </location>
</feature>
<protein>
    <submittedName>
        <fullName evidence="10">Cytochrome c peroxidase</fullName>
    </submittedName>
</protein>
<dbReference type="PANTHER" id="PTHR30600:SF10">
    <property type="entry name" value="BLL6722 PROTEIN"/>
    <property type="match status" value="1"/>
</dbReference>
<dbReference type="InterPro" id="IPR051395">
    <property type="entry name" value="Cytochrome_c_Peroxidase/MauG"/>
</dbReference>
<accession>A0ABT5KHP9</accession>
<evidence type="ECO:0000256" key="4">
    <source>
        <dbReference type="ARBA" id="ARBA00022729"/>
    </source>
</evidence>
<dbReference type="PANTHER" id="PTHR30600">
    <property type="entry name" value="CYTOCHROME C PEROXIDASE-RELATED"/>
    <property type="match status" value="1"/>
</dbReference>
<reference evidence="10 11" key="1">
    <citation type="submission" date="2022-10" db="EMBL/GenBank/DDBJ databases">
        <title>Paucibacter sp. hw1 Genome sequencing.</title>
        <authorList>
            <person name="Park S."/>
        </authorList>
    </citation>
    <scope>NUCLEOTIDE SEQUENCE [LARGE SCALE GENOMIC DNA]</scope>
    <source>
        <strain evidence="11">hw1</strain>
    </source>
</reference>
<evidence type="ECO:0000256" key="8">
    <source>
        <dbReference type="SAM" id="SignalP"/>
    </source>
</evidence>
<evidence type="ECO:0000256" key="1">
    <source>
        <dbReference type="ARBA" id="ARBA00004196"/>
    </source>
</evidence>
<name>A0ABT5KHP9_9BURK</name>
<comment type="subcellular location">
    <subcellularLocation>
        <location evidence="1">Cell envelope</location>
    </subcellularLocation>
</comment>
<evidence type="ECO:0000313" key="11">
    <source>
        <dbReference type="Proteomes" id="UP001221189"/>
    </source>
</evidence>
<keyword evidence="2 7" id="KW-0349">Heme</keyword>
<keyword evidence="3 7" id="KW-0479">Metal-binding</keyword>
<feature type="domain" description="Cytochrome c" evidence="9">
    <location>
        <begin position="49"/>
        <end position="167"/>
    </location>
</feature>
<gene>
    <name evidence="10" type="ORF">PRZ03_17950</name>
</gene>
<evidence type="ECO:0000259" key="9">
    <source>
        <dbReference type="PROSITE" id="PS51007"/>
    </source>
</evidence>
<evidence type="ECO:0000256" key="5">
    <source>
        <dbReference type="ARBA" id="ARBA00023002"/>
    </source>
</evidence>
<evidence type="ECO:0000256" key="7">
    <source>
        <dbReference type="PROSITE-ProRule" id="PRU00433"/>
    </source>
</evidence>
<dbReference type="Proteomes" id="UP001221189">
    <property type="component" value="Unassembled WGS sequence"/>
</dbReference>
<proteinExistence type="predicted"/>
<sequence length="406" mass="43446">MHFSFKSSHAVLPRLLVLAVAAMLQACGGGSGGEALPSVGSASTGGASAQASLGAKIFNDMSLSASGRQSCASCHAAETGHAGANSLAAQMGGAMLDLQGGRSSPSMRYLSSNKPFQIAADGTPSGGFFWDGRANSLQDQAAKPFLNPREMANLDAADLARRLAKASYADELRRMFGEDIFSRPDEALARVALLLQTFQMESAEFRPFSSKFDQVLRGQATLNEQELRGLALFNAKDKGNCAACHPSAKGRDGAFPMFTDFTYDNLGVPRNSALSQNNDPTFYDLGLCARDGGDLTAKPELCGKFKVPSLRNVALRKVFFHNGGFTSLKEVLNFYVTRDTNPERWYSRGADGTLNKFDDLPAAYKANVNISEGPYNRKPGEQPALSDAEIDDVLAFLGTLSDGYKK</sequence>
<dbReference type="PROSITE" id="PS51257">
    <property type="entry name" value="PROKAR_LIPOPROTEIN"/>
    <property type="match status" value="1"/>
</dbReference>
<dbReference type="Pfam" id="PF03150">
    <property type="entry name" value="CCP_MauG"/>
    <property type="match status" value="1"/>
</dbReference>
<keyword evidence="11" id="KW-1185">Reference proteome</keyword>